<gene>
    <name evidence="1" type="ORF">HGM15179_018194</name>
</gene>
<evidence type="ECO:0000313" key="1">
    <source>
        <dbReference type="EMBL" id="TRZ08910.1"/>
    </source>
</evidence>
<dbReference type="Proteomes" id="UP000796761">
    <property type="component" value="Unassembled WGS sequence"/>
</dbReference>
<feature type="non-terminal residue" evidence="1">
    <location>
        <position position="83"/>
    </location>
</feature>
<name>A0A8K1FZG3_9PASS</name>
<protein>
    <submittedName>
        <fullName evidence="1">Uncharacterized protein</fullName>
    </submittedName>
</protein>
<evidence type="ECO:0000313" key="2">
    <source>
        <dbReference type="Proteomes" id="UP000796761"/>
    </source>
</evidence>
<accession>A0A8K1FZG3</accession>
<organism evidence="1 2">
    <name type="scientific">Zosterops borbonicus</name>
    <dbReference type="NCBI Taxonomy" id="364589"/>
    <lineage>
        <taxon>Eukaryota</taxon>
        <taxon>Metazoa</taxon>
        <taxon>Chordata</taxon>
        <taxon>Craniata</taxon>
        <taxon>Vertebrata</taxon>
        <taxon>Euteleostomi</taxon>
        <taxon>Archelosauria</taxon>
        <taxon>Archosauria</taxon>
        <taxon>Dinosauria</taxon>
        <taxon>Saurischia</taxon>
        <taxon>Theropoda</taxon>
        <taxon>Coelurosauria</taxon>
        <taxon>Aves</taxon>
        <taxon>Neognathae</taxon>
        <taxon>Neoaves</taxon>
        <taxon>Telluraves</taxon>
        <taxon>Australaves</taxon>
        <taxon>Passeriformes</taxon>
        <taxon>Sylvioidea</taxon>
        <taxon>Zosteropidae</taxon>
        <taxon>Zosterops</taxon>
    </lineage>
</organism>
<feature type="non-terminal residue" evidence="1">
    <location>
        <position position="1"/>
    </location>
</feature>
<dbReference type="EMBL" id="SWJQ01001209">
    <property type="protein sequence ID" value="TRZ08910.1"/>
    <property type="molecule type" value="Genomic_DNA"/>
</dbReference>
<keyword evidence="2" id="KW-1185">Reference proteome</keyword>
<comment type="caution">
    <text evidence="1">The sequence shown here is derived from an EMBL/GenBank/DDBJ whole genome shotgun (WGS) entry which is preliminary data.</text>
</comment>
<reference evidence="1" key="1">
    <citation type="submission" date="2019-04" db="EMBL/GenBank/DDBJ databases">
        <title>Genome assembly of Zosterops borbonicus 15179.</title>
        <authorList>
            <person name="Leroy T."/>
            <person name="Anselmetti Y."/>
            <person name="Tilak M.-K."/>
            <person name="Nabholz B."/>
        </authorList>
    </citation>
    <scope>NUCLEOTIDE SEQUENCE</scope>
    <source>
        <strain evidence="1">HGM_15179</strain>
        <tissue evidence="1">Muscle</tissue>
    </source>
</reference>
<dbReference type="OrthoDB" id="9986391at2759"/>
<dbReference type="AlphaFoldDB" id="A0A8K1FZG3"/>
<sequence length="83" mass="9339">RSGALMDPGTNSALAEWEPQIRKLPEEFESDAELEQLTAALEERDTRISKLTSDLGDSNAKLKERDRKITKLASEIRRLTALL</sequence>
<proteinExistence type="predicted"/>